<dbReference type="EMBL" id="REGN01003105">
    <property type="protein sequence ID" value="RNA24513.1"/>
    <property type="molecule type" value="Genomic_DNA"/>
</dbReference>
<evidence type="ECO:0000313" key="2">
    <source>
        <dbReference type="EMBL" id="RNA24513.1"/>
    </source>
</evidence>
<keyword evidence="1" id="KW-0472">Membrane</keyword>
<gene>
    <name evidence="2" type="ORF">BpHYR1_006306</name>
</gene>
<name>A0A3M7RLQ7_BRAPC</name>
<feature type="transmembrane region" description="Helical" evidence="1">
    <location>
        <begin position="53"/>
        <end position="72"/>
    </location>
</feature>
<organism evidence="2 3">
    <name type="scientific">Brachionus plicatilis</name>
    <name type="common">Marine rotifer</name>
    <name type="synonym">Brachionus muelleri</name>
    <dbReference type="NCBI Taxonomy" id="10195"/>
    <lineage>
        <taxon>Eukaryota</taxon>
        <taxon>Metazoa</taxon>
        <taxon>Spiralia</taxon>
        <taxon>Gnathifera</taxon>
        <taxon>Rotifera</taxon>
        <taxon>Eurotatoria</taxon>
        <taxon>Monogononta</taxon>
        <taxon>Pseudotrocha</taxon>
        <taxon>Ploima</taxon>
        <taxon>Brachionidae</taxon>
        <taxon>Brachionus</taxon>
    </lineage>
</organism>
<keyword evidence="3" id="KW-1185">Reference proteome</keyword>
<reference evidence="2 3" key="1">
    <citation type="journal article" date="2018" name="Sci. Rep.">
        <title>Genomic signatures of local adaptation to the degree of environmental predictability in rotifers.</title>
        <authorList>
            <person name="Franch-Gras L."/>
            <person name="Hahn C."/>
            <person name="Garcia-Roger E.M."/>
            <person name="Carmona M.J."/>
            <person name="Serra M."/>
            <person name="Gomez A."/>
        </authorList>
    </citation>
    <scope>NUCLEOTIDE SEQUENCE [LARGE SCALE GENOMIC DNA]</scope>
    <source>
        <strain evidence="2">HYR1</strain>
    </source>
</reference>
<evidence type="ECO:0000313" key="3">
    <source>
        <dbReference type="Proteomes" id="UP000276133"/>
    </source>
</evidence>
<accession>A0A3M7RLQ7</accession>
<protein>
    <submittedName>
        <fullName evidence="2">Uncharacterized protein</fullName>
    </submittedName>
</protein>
<dbReference type="AlphaFoldDB" id="A0A3M7RLQ7"/>
<dbReference type="Proteomes" id="UP000276133">
    <property type="component" value="Unassembled WGS sequence"/>
</dbReference>
<sequence>MLNKRGLITDRSRSTAKFSTAVQSKIIEILISLILKGLELIFGTLRTKTQIKFCCLIILILFYFSQGFQFNFKLKSFLLYTKNFEFLRCNTLRKQASLDIA</sequence>
<evidence type="ECO:0000256" key="1">
    <source>
        <dbReference type="SAM" id="Phobius"/>
    </source>
</evidence>
<comment type="caution">
    <text evidence="2">The sequence shown here is derived from an EMBL/GenBank/DDBJ whole genome shotgun (WGS) entry which is preliminary data.</text>
</comment>
<proteinExistence type="predicted"/>
<keyword evidence="1" id="KW-1133">Transmembrane helix</keyword>
<keyword evidence="1" id="KW-0812">Transmembrane</keyword>